<dbReference type="Proteomes" id="UP000266622">
    <property type="component" value="Unassembled WGS sequence"/>
</dbReference>
<dbReference type="EC" id="6.1.1.6" evidence="10"/>
<dbReference type="Gene3D" id="6.10.20.10">
    <property type="entry name" value="Lysine tRNA ligase, stem contact fold domain"/>
    <property type="match status" value="1"/>
</dbReference>
<dbReference type="GO" id="GO:0005524">
    <property type="term" value="F:ATP binding"/>
    <property type="evidence" value="ECO:0007669"/>
    <property type="project" value="UniProtKB-UniRule"/>
</dbReference>
<comment type="similarity">
    <text evidence="2 10">Belongs to the class-I aminoacyl-tRNA synthetase family.</text>
</comment>
<dbReference type="InterPro" id="IPR008925">
    <property type="entry name" value="aa_tRNA-synth_I_cd-bd_sf"/>
</dbReference>
<dbReference type="Pfam" id="PF01921">
    <property type="entry name" value="tRNA-synt_1f"/>
    <property type="match status" value="1"/>
</dbReference>
<dbReference type="Gene3D" id="1.10.10.770">
    <property type="match status" value="1"/>
</dbReference>
<dbReference type="HAMAP" id="MF_00177">
    <property type="entry name" value="Lys_tRNA_synth_class1"/>
    <property type="match status" value="1"/>
</dbReference>
<comment type="caution">
    <text evidence="10">Lacks conserved residue(s) required for the propagation of feature annotation.</text>
</comment>
<evidence type="ECO:0000256" key="4">
    <source>
        <dbReference type="ARBA" id="ARBA00022598"/>
    </source>
</evidence>
<evidence type="ECO:0000313" key="12">
    <source>
        <dbReference type="Proteomes" id="UP000266622"/>
    </source>
</evidence>
<dbReference type="Gene3D" id="3.40.50.620">
    <property type="entry name" value="HUPs"/>
    <property type="match status" value="2"/>
</dbReference>
<keyword evidence="7 10" id="KW-0648">Protein biosynthesis</keyword>
<evidence type="ECO:0000256" key="1">
    <source>
        <dbReference type="ARBA" id="ARBA00004496"/>
    </source>
</evidence>
<dbReference type="NCBIfam" id="TIGR00467">
    <property type="entry name" value="lysS_arch"/>
    <property type="match status" value="1"/>
</dbReference>
<evidence type="ECO:0000256" key="5">
    <source>
        <dbReference type="ARBA" id="ARBA00022741"/>
    </source>
</evidence>
<feature type="short sequence motif" description="'KMSKS' region" evidence="10">
    <location>
        <begin position="322"/>
        <end position="326"/>
    </location>
</feature>
<dbReference type="GO" id="GO:0000049">
    <property type="term" value="F:tRNA binding"/>
    <property type="evidence" value="ECO:0007669"/>
    <property type="project" value="InterPro"/>
</dbReference>
<organism evidence="11 12">
    <name type="scientific">Candidatus Nanoclepta minutus</name>
    <dbReference type="NCBI Taxonomy" id="1940235"/>
    <lineage>
        <taxon>Archaea</taxon>
        <taxon>Nanobdellota</taxon>
        <taxon>Candidatus Nanoclepta</taxon>
    </lineage>
</organism>
<evidence type="ECO:0000256" key="6">
    <source>
        <dbReference type="ARBA" id="ARBA00022840"/>
    </source>
</evidence>
<comment type="catalytic activity">
    <reaction evidence="9 10">
        <text>tRNA(Lys) + L-lysine + ATP = L-lysyl-tRNA(Lys) + AMP + diphosphate</text>
        <dbReference type="Rhea" id="RHEA:20792"/>
        <dbReference type="Rhea" id="RHEA-COMP:9696"/>
        <dbReference type="Rhea" id="RHEA-COMP:9697"/>
        <dbReference type="ChEBI" id="CHEBI:30616"/>
        <dbReference type="ChEBI" id="CHEBI:32551"/>
        <dbReference type="ChEBI" id="CHEBI:33019"/>
        <dbReference type="ChEBI" id="CHEBI:78442"/>
        <dbReference type="ChEBI" id="CHEBI:78529"/>
        <dbReference type="ChEBI" id="CHEBI:456215"/>
        <dbReference type="EC" id="6.1.1.6"/>
    </reaction>
</comment>
<evidence type="ECO:0000256" key="2">
    <source>
        <dbReference type="ARBA" id="ARBA00005594"/>
    </source>
</evidence>
<evidence type="ECO:0000256" key="9">
    <source>
        <dbReference type="ARBA" id="ARBA00048573"/>
    </source>
</evidence>
<evidence type="ECO:0000256" key="3">
    <source>
        <dbReference type="ARBA" id="ARBA00022490"/>
    </source>
</evidence>
<evidence type="ECO:0000256" key="10">
    <source>
        <dbReference type="HAMAP-Rule" id="MF_00177"/>
    </source>
</evidence>
<keyword evidence="5 10" id="KW-0547">Nucleotide-binding</keyword>
<dbReference type="PANTHER" id="PTHR37940">
    <property type="entry name" value="LYSINE--TRNA LIGASE"/>
    <property type="match status" value="1"/>
</dbReference>
<name>A0A397WNB3_9ARCH</name>
<keyword evidence="3 10" id="KW-0963">Cytoplasm</keyword>
<dbReference type="GO" id="GO:0004824">
    <property type="term" value="F:lysine-tRNA ligase activity"/>
    <property type="evidence" value="ECO:0007669"/>
    <property type="project" value="UniProtKB-UniRule"/>
</dbReference>
<keyword evidence="8 10" id="KW-0030">Aminoacyl-tRNA synthetase</keyword>
<comment type="caution">
    <text evidence="11">The sequence shown here is derived from an EMBL/GenBank/DDBJ whole genome shotgun (WGS) entry which is preliminary data.</text>
</comment>
<dbReference type="InterPro" id="IPR020751">
    <property type="entry name" value="aa-tRNA-synth_I_codon-bd_sub2"/>
</dbReference>
<dbReference type="GO" id="GO:0006430">
    <property type="term" value="P:lysyl-tRNA aminoacylation"/>
    <property type="evidence" value="ECO:0007669"/>
    <property type="project" value="UniProtKB-UniRule"/>
</dbReference>
<evidence type="ECO:0000313" key="11">
    <source>
        <dbReference type="EMBL" id="RIB35560.1"/>
    </source>
</evidence>
<gene>
    <name evidence="10" type="primary">lysS</name>
    <name evidence="11" type="ORF">BXU00_00425</name>
</gene>
<evidence type="ECO:0000256" key="8">
    <source>
        <dbReference type="ARBA" id="ARBA00023146"/>
    </source>
</evidence>
<keyword evidence="4 10" id="KW-0436">Ligase</keyword>
<dbReference type="InterPro" id="IPR042078">
    <property type="entry name" value="Lys-tRNA-ligase_SC_fold"/>
</dbReference>
<dbReference type="EMBL" id="MWMI01000001">
    <property type="protein sequence ID" value="RIB35560.1"/>
    <property type="molecule type" value="Genomic_DNA"/>
</dbReference>
<evidence type="ECO:0000256" key="7">
    <source>
        <dbReference type="ARBA" id="ARBA00022917"/>
    </source>
</evidence>
<dbReference type="SUPFAM" id="SSF52374">
    <property type="entry name" value="Nucleotidylyl transferase"/>
    <property type="match status" value="1"/>
</dbReference>
<dbReference type="AlphaFoldDB" id="A0A397WNB3"/>
<dbReference type="InterPro" id="IPR014729">
    <property type="entry name" value="Rossmann-like_a/b/a_fold"/>
</dbReference>
<protein>
    <recommendedName>
        <fullName evidence="10">Lysine--tRNA ligase</fullName>
        <ecNumber evidence="10">6.1.1.6</ecNumber>
    </recommendedName>
    <alternativeName>
        <fullName evidence="10">Lysyl-tRNA synthetase</fullName>
        <shortName evidence="10">LysRS</shortName>
    </alternativeName>
</protein>
<accession>A0A397WNB3</accession>
<dbReference type="GO" id="GO:0005737">
    <property type="term" value="C:cytoplasm"/>
    <property type="evidence" value="ECO:0007669"/>
    <property type="project" value="UniProtKB-SubCell"/>
</dbReference>
<proteinExistence type="inferred from homology"/>
<comment type="subcellular location">
    <subcellularLocation>
        <location evidence="1 10">Cytoplasm</location>
    </subcellularLocation>
</comment>
<dbReference type="Gene3D" id="1.10.10.350">
    <property type="match status" value="1"/>
</dbReference>
<sequence>MELIGRIDWKEVFERSKHWSVQVAKQGIERFLKYKSEGKIKSDFITVRCASTPTGVYHIGHLNEIVRSYFIAKAIEMLGYKARVVFTIDDRDPQRGFPAIIVDKDGYMIEFPEEIRKEFEEKYDGFPVCNIPDPLKCHTTWTEHFLSVFLNEIKRLGISDNIRLEVYSPDQLYRTGEWDEGVKLTLENKEKIKEIYRDFKQHIREYAFSVICERCGRIGTTIVSEYDKEKEQVRYVCGGRHLKKKTVEGCGYEGYTGIRNGKIDWYVEWAWNWKYFETIIEPMGKDHWVSSWKISPKFAREVFNWEEPIPLFYDYFTIDGKKMSSSKGNVYSTTEILRISEPEILIYFYTKRPDTERDISLENFHLLVDEYDRFEEKVYKTLELLERGEIKIDDLLDHKKVSEIDLAEIDDLVVYYLSNHGKIKEKRPFRLPYYFAAIIGQVVIPRKYLERTDLPFYSVFDEDIDEILERIKNIVKNSYGIDIRGNELMRTFERCRKAGFWGIRYASDIYRISIVEGRVEIELSDNEREVIRNIMEVVKSSKYDYNELQTKIHSIIKEKTDPKNFYKKLYKIFIGKENGPKIASIILSIGKEKAIEILERYI</sequence>
<dbReference type="SUPFAM" id="SSF48163">
    <property type="entry name" value="An anticodon-binding domain of class I aminoacyl-tRNA synthetases"/>
    <property type="match status" value="1"/>
</dbReference>
<keyword evidence="6 10" id="KW-0067">ATP-binding</keyword>
<dbReference type="InterPro" id="IPR002904">
    <property type="entry name" value="Lys-tRNA-ligase"/>
</dbReference>
<reference evidence="11 12" key="1">
    <citation type="journal article" date="2018" name="Syst. Appl. Microbiol.">
        <title>A new symbiotic nanoarchaeote (Candidatus Nanoclepta minutus) and its host (Zestosphaera tikiterensis gen. nov., sp. nov.) from a New Zealand hot spring.</title>
        <authorList>
            <person name="St John E."/>
            <person name="Liu Y."/>
            <person name="Podar M."/>
            <person name="Stott M.B."/>
            <person name="Meneghin J."/>
            <person name="Chen Z."/>
            <person name="Lagutin K."/>
            <person name="Mitchell K."/>
            <person name="Reysenbach A.L."/>
        </authorList>
    </citation>
    <scope>NUCLEOTIDE SEQUENCE [LARGE SCALE GENOMIC DNA]</scope>
    <source>
        <strain evidence="11">NZ3</strain>
    </source>
</reference>
<dbReference type="PANTHER" id="PTHR37940:SF1">
    <property type="entry name" value="LYSINE--TRNA LIGASE"/>
    <property type="match status" value="1"/>
</dbReference>